<dbReference type="Proteomes" id="UP000030355">
    <property type="component" value="Unassembled WGS sequence"/>
</dbReference>
<feature type="compositionally biased region" description="Low complexity" evidence="2">
    <location>
        <begin position="31"/>
        <end position="45"/>
    </location>
</feature>
<evidence type="ECO:0000313" key="3">
    <source>
        <dbReference type="EMBL" id="KGF96585.1"/>
    </source>
</evidence>
<dbReference type="eggNOG" id="COG4372">
    <property type="taxonomic scope" value="Bacteria"/>
</dbReference>
<sequence>MTNTEISNNNPEKELTIDKSISDDKTKQTSKKNTTQNKKITPKNNKSTKSFDEISDEIFRDLVSKKDSLVKEIKELETKKNELEQDIESNFKGQSDNIAKRVKGFQEYLTGALVNLSQNVEKLELVSQPIIVKPSPLDEKKQDNGTDNVIKVPALSETFKPDEEIIKSCFSSFTEQPDFYAEPWKLRRSLNSSDIEIMDDWFFNMGGRGSLESRGSRQKNALLSAGLISILGELYGDQFQTLILASQPERLGEWRRILQDSLGLTRDDFGPNSGIVLFERPEGVIERADRLEANEELPFIIIDAAETSVEIPILQFPLWVAFAGSDNEIYEDLELN</sequence>
<feature type="coiled-coil region" evidence="1">
    <location>
        <begin position="59"/>
        <end position="93"/>
    </location>
</feature>
<dbReference type="OrthoDB" id="569160at2"/>
<dbReference type="EMBL" id="JNAL01000007">
    <property type="protein sequence ID" value="KGF96585.1"/>
    <property type="molecule type" value="Genomic_DNA"/>
</dbReference>
<evidence type="ECO:0000313" key="4">
    <source>
        <dbReference type="Proteomes" id="UP000030355"/>
    </source>
</evidence>
<name>A0A0A2A4U1_PROMR</name>
<dbReference type="STRING" id="93057.EU95_0470"/>
<evidence type="ECO:0000256" key="2">
    <source>
        <dbReference type="SAM" id="MobiDB-lite"/>
    </source>
</evidence>
<reference evidence="4" key="1">
    <citation type="journal article" date="2014" name="Sci. Data">
        <title>Genomes of diverse isolates of the marine cyanobacterium Prochlorococcus.</title>
        <authorList>
            <person name="Biller S."/>
            <person name="Berube P."/>
            <person name="Thompson J."/>
            <person name="Kelly L."/>
            <person name="Roggensack S."/>
            <person name="Awad L."/>
            <person name="Roache-Johnson K."/>
            <person name="Ding H."/>
            <person name="Giovannoni S.J."/>
            <person name="Moore L.R."/>
            <person name="Chisholm S.W."/>
        </authorList>
    </citation>
    <scope>NUCLEOTIDE SEQUENCE [LARGE SCALE GENOMIC DNA]</scope>
    <source>
        <strain evidence="4">MIT 9201</strain>
    </source>
</reference>
<proteinExistence type="predicted"/>
<keyword evidence="1" id="KW-0175">Coiled coil</keyword>
<comment type="caution">
    <text evidence="3">The sequence shown here is derived from an EMBL/GenBank/DDBJ whole genome shotgun (WGS) entry which is preliminary data.</text>
</comment>
<protein>
    <recommendedName>
        <fullName evidence="5">DUF3086 domain-containing protein</fullName>
    </recommendedName>
</protein>
<dbReference type="AlphaFoldDB" id="A0A0A2A4U1"/>
<dbReference type="Pfam" id="PF11285">
    <property type="entry name" value="DUF3086"/>
    <property type="match status" value="1"/>
</dbReference>
<accession>A0A0A2A4U1</accession>
<feature type="region of interest" description="Disordered" evidence="2">
    <location>
        <begin position="1"/>
        <end position="49"/>
    </location>
</feature>
<feature type="compositionally biased region" description="Basic and acidic residues" evidence="2">
    <location>
        <begin position="11"/>
        <end position="27"/>
    </location>
</feature>
<gene>
    <name evidence="3" type="ORF">EU95_0470</name>
</gene>
<evidence type="ECO:0008006" key="5">
    <source>
        <dbReference type="Google" id="ProtNLM"/>
    </source>
</evidence>
<organism evidence="3 4">
    <name type="scientific">Prochlorococcus marinus str. MIT 9201</name>
    <dbReference type="NCBI Taxonomy" id="93057"/>
    <lineage>
        <taxon>Bacteria</taxon>
        <taxon>Bacillati</taxon>
        <taxon>Cyanobacteriota</taxon>
        <taxon>Cyanophyceae</taxon>
        <taxon>Synechococcales</taxon>
        <taxon>Prochlorococcaceae</taxon>
        <taxon>Prochlorococcus</taxon>
    </lineage>
</organism>
<dbReference type="RefSeq" id="WP_032521651.1">
    <property type="nucleotide sequence ID" value="NZ_CP138977.1"/>
</dbReference>
<evidence type="ECO:0000256" key="1">
    <source>
        <dbReference type="SAM" id="Coils"/>
    </source>
</evidence>
<dbReference type="InterPro" id="IPR021437">
    <property type="entry name" value="DUF3086"/>
</dbReference>
<feature type="compositionally biased region" description="Polar residues" evidence="2">
    <location>
        <begin position="1"/>
        <end position="10"/>
    </location>
</feature>